<keyword evidence="1" id="KW-0472">Membrane</keyword>
<keyword evidence="1" id="KW-0812">Transmembrane</keyword>
<comment type="caution">
    <text evidence="2">The sequence shown here is derived from an EMBL/GenBank/DDBJ whole genome shotgun (WGS) entry which is preliminary data.</text>
</comment>
<proteinExistence type="predicted"/>
<dbReference type="Pfam" id="PF16080">
    <property type="entry name" value="Phage_holin_2_3"/>
    <property type="match status" value="1"/>
</dbReference>
<feature type="transmembrane region" description="Helical" evidence="1">
    <location>
        <begin position="28"/>
        <end position="47"/>
    </location>
</feature>
<name>A0A853I9L6_9GAMM</name>
<accession>A0A853I9L6</accession>
<gene>
    <name evidence="2" type="ORF">H0A36_28625</name>
</gene>
<dbReference type="EMBL" id="JACCKB010000211">
    <property type="protein sequence ID" value="NYZ69983.1"/>
    <property type="molecule type" value="Genomic_DNA"/>
</dbReference>
<evidence type="ECO:0000313" key="2">
    <source>
        <dbReference type="EMBL" id="NYZ69983.1"/>
    </source>
</evidence>
<evidence type="ECO:0000256" key="1">
    <source>
        <dbReference type="SAM" id="Phobius"/>
    </source>
</evidence>
<dbReference type="InterPro" id="IPR032118">
    <property type="entry name" value="Phage_holin_HP1"/>
</dbReference>
<evidence type="ECO:0000313" key="3">
    <source>
        <dbReference type="Proteomes" id="UP000569732"/>
    </source>
</evidence>
<organism evidence="2 3">
    <name type="scientific">Spartinivicinus marinus</name>
    <dbReference type="NCBI Taxonomy" id="2994442"/>
    <lineage>
        <taxon>Bacteria</taxon>
        <taxon>Pseudomonadati</taxon>
        <taxon>Pseudomonadota</taxon>
        <taxon>Gammaproteobacteria</taxon>
        <taxon>Oceanospirillales</taxon>
        <taxon>Zooshikellaceae</taxon>
        <taxon>Spartinivicinus</taxon>
    </lineage>
</organism>
<protein>
    <submittedName>
        <fullName evidence="2">Holin</fullName>
    </submittedName>
</protein>
<keyword evidence="1" id="KW-1133">Transmembrane helix</keyword>
<dbReference type="AlphaFoldDB" id="A0A853I9L6"/>
<sequence length="72" mass="8057">MVTEKIISNAPYVASAGTVIAGLTLKDWGVIIGIILTTITVVVNWVYKHRRDKRETELFNRQITNLSQSANK</sequence>
<reference evidence="2 3" key="1">
    <citation type="submission" date="2020-07" db="EMBL/GenBank/DDBJ databases">
        <title>Endozoicomonas sp. nov., isolated from sediment.</title>
        <authorList>
            <person name="Gu T."/>
        </authorList>
    </citation>
    <scope>NUCLEOTIDE SEQUENCE [LARGE SCALE GENOMIC DNA]</scope>
    <source>
        <strain evidence="2 3">SM1973</strain>
    </source>
</reference>
<dbReference type="Proteomes" id="UP000569732">
    <property type="component" value="Unassembled WGS sequence"/>
</dbReference>
<dbReference type="RefSeq" id="WP_180571932.1">
    <property type="nucleotide sequence ID" value="NZ_JACCKB010000211.1"/>
</dbReference>
<keyword evidence="3" id="KW-1185">Reference proteome</keyword>